<evidence type="ECO:0000313" key="7">
    <source>
        <dbReference type="EMBL" id="OGC48274.1"/>
    </source>
</evidence>
<dbReference type="Gene3D" id="1.10.1900.20">
    <property type="entry name" value="Ribosomal protein L20"/>
    <property type="match status" value="1"/>
</dbReference>
<comment type="caution">
    <text evidence="7">The sequence shown here is derived from an EMBL/GenBank/DDBJ whole genome shotgun (WGS) entry which is preliminary data.</text>
</comment>
<dbReference type="NCBIfam" id="TIGR01032">
    <property type="entry name" value="rplT_bact"/>
    <property type="match status" value="1"/>
</dbReference>
<reference evidence="7 8" key="1">
    <citation type="journal article" date="2016" name="Nat. Commun.">
        <title>Thousands of microbial genomes shed light on interconnected biogeochemical processes in an aquifer system.</title>
        <authorList>
            <person name="Anantharaman K."/>
            <person name="Brown C.T."/>
            <person name="Hug L.A."/>
            <person name="Sharon I."/>
            <person name="Castelle C.J."/>
            <person name="Probst A.J."/>
            <person name="Thomas B.C."/>
            <person name="Singh A."/>
            <person name="Wilkins M.J."/>
            <person name="Karaoz U."/>
            <person name="Brodie E.L."/>
            <person name="Williams K.H."/>
            <person name="Hubbard S.S."/>
            <person name="Banfield J.F."/>
        </authorList>
    </citation>
    <scope>NUCLEOTIDE SEQUENCE [LARGE SCALE GENOMIC DNA]</scope>
</reference>
<dbReference type="InterPro" id="IPR005813">
    <property type="entry name" value="Ribosomal_bL20"/>
</dbReference>
<accession>A0A1F4UTJ3</accession>
<dbReference type="CDD" id="cd07026">
    <property type="entry name" value="Ribosomal_L20"/>
    <property type="match status" value="1"/>
</dbReference>
<keyword evidence="5 6" id="KW-0699">rRNA-binding</keyword>
<dbReference type="STRING" id="1802610.A2W32_03600"/>
<dbReference type="GO" id="GO:0006412">
    <property type="term" value="P:translation"/>
    <property type="evidence" value="ECO:0007669"/>
    <property type="project" value="InterPro"/>
</dbReference>
<dbReference type="Proteomes" id="UP000177371">
    <property type="component" value="Unassembled WGS sequence"/>
</dbReference>
<keyword evidence="5 6" id="KW-0694">RNA-binding</keyword>
<dbReference type="GO" id="GO:1990904">
    <property type="term" value="C:ribonucleoprotein complex"/>
    <property type="evidence" value="ECO:0007669"/>
    <property type="project" value="UniProtKB-KW"/>
</dbReference>
<comment type="similarity">
    <text evidence="1 5 6">Belongs to the bacterial ribosomal protein bL20 family.</text>
</comment>
<evidence type="ECO:0000256" key="3">
    <source>
        <dbReference type="ARBA" id="ARBA00023274"/>
    </source>
</evidence>
<dbReference type="SUPFAM" id="SSF74731">
    <property type="entry name" value="Ribosomal protein L20"/>
    <property type="match status" value="1"/>
</dbReference>
<keyword evidence="2 5" id="KW-0689">Ribosomal protein</keyword>
<comment type="function">
    <text evidence="5 6">Binds directly to 23S ribosomal RNA and is necessary for the in vitro assembly process of the 50S ribosomal subunit. It is not involved in the protein synthesizing functions of that subunit.</text>
</comment>
<dbReference type="FunFam" id="1.10.1900.20:FF:000001">
    <property type="entry name" value="50S ribosomal protein L20"/>
    <property type="match status" value="1"/>
</dbReference>
<dbReference type="Pfam" id="PF00453">
    <property type="entry name" value="Ribosomal_L20"/>
    <property type="match status" value="1"/>
</dbReference>
<dbReference type="HAMAP" id="MF_00382">
    <property type="entry name" value="Ribosomal_bL20"/>
    <property type="match status" value="1"/>
</dbReference>
<dbReference type="GO" id="GO:0000027">
    <property type="term" value="P:ribosomal large subunit assembly"/>
    <property type="evidence" value="ECO:0007669"/>
    <property type="project" value="UniProtKB-UniRule"/>
</dbReference>
<dbReference type="AlphaFoldDB" id="A0A1F4UTJ3"/>
<protein>
    <recommendedName>
        <fullName evidence="4 5">Large ribosomal subunit protein bL20</fullName>
    </recommendedName>
</protein>
<keyword evidence="3 5" id="KW-0687">Ribonucleoprotein</keyword>
<dbReference type="PRINTS" id="PR00062">
    <property type="entry name" value="RIBOSOMALL20"/>
</dbReference>
<evidence type="ECO:0000313" key="8">
    <source>
        <dbReference type="Proteomes" id="UP000177371"/>
    </source>
</evidence>
<dbReference type="InterPro" id="IPR035566">
    <property type="entry name" value="Ribosomal_protein_bL20_C"/>
</dbReference>
<evidence type="ECO:0000256" key="1">
    <source>
        <dbReference type="ARBA" id="ARBA00007698"/>
    </source>
</evidence>
<dbReference type="GO" id="GO:0005840">
    <property type="term" value="C:ribosome"/>
    <property type="evidence" value="ECO:0007669"/>
    <property type="project" value="UniProtKB-KW"/>
</dbReference>
<evidence type="ECO:0000256" key="6">
    <source>
        <dbReference type="RuleBase" id="RU000560"/>
    </source>
</evidence>
<proteinExistence type="inferred from homology"/>
<name>A0A1F4UTJ3_UNCKA</name>
<gene>
    <name evidence="5" type="primary">rplT</name>
    <name evidence="7" type="ORF">A2W32_03600</name>
</gene>
<dbReference type="PANTHER" id="PTHR10986">
    <property type="entry name" value="39S RIBOSOMAL PROTEIN L20"/>
    <property type="match status" value="1"/>
</dbReference>
<dbReference type="GO" id="GO:0003735">
    <property type="term" value="F:structural constituent of ribosome"/>
    <property type="evidence" value="ECO:0007669"/>
    <property type="project" value="InterPro"/>
</dbReference>
<evidence type="ECO:0000256" key="4">
    <source>
        <dbReference type="ARBA" id="ARBA00035172"/>
    </source>
</evidence>
<evidence type="ECO:0000256" key="2">
    <source>
        <dbReference type="ARBA" id="ARBA00022980"/>
    </source>
</evidence>
<organism evidence="7 8">
    <name type="scientific">candidate division WWE3 bacterium RBG_16_37_10</name>
    <dbReference type="NCBI Taxonomy" id="1802610"/>
    <lineage>
        <taxon>Bacteria</taxon>
        <taxon>Katanobacteria</taxon>
    </lineage>
</organism>
<sequence>MPRVKGGPRGHRIHKKILKMAKGYRGSRHRLFKRANEAVLRAGKHAFEGRKQRRRDLRKLWIARINGALSDQGIKYSRFVNYLKKSNIELDRKQLAEMAVNDPKGFEKLVKSAGKKSE</sequence>
<dbReference type="EMBL" id="MEUT01000071">
    <property type="protein sequence ID" value="OGC48274.1"/>
    <property type="molecule type" value="Genomic_DNA"/>
</dbReference>
<dbReference type="GO" id="GO:0019843">
    <property type="term" value="F:rRNA binding"/>
    <property type="evidence" value="ECO:0007669"/>
    <property type="project" value="UniProtKB-UniRule"/>
</dbReference>
<dbReference type="Gene3D" id="6.10.160.10">
    <property type="match status" value="1"/>
</dbReference>
<evidence type="ECO:0000256" key="5">
    <source>
        <dbReference type="HAMAP-Rule" id="MF_00382"/>
    </source>
</evidence>